<dbReference type="Proteomes" id="UP000198357">
    <property type="component" value="Chromosome"/>
</dbReference>
<evidence type="ECO:0000256" key="1">
    <source>
        <dbReference type="SAM" id="MobiDB-lite"/>
    </source>
</evidence>
<dbReference type="FunFam" id="3.40.960.10:FF:000002">
    <property type="entry name" value="DNA helicase related protein"/>
    <property type="match status" value="1"/>
</dbReference>
<dbReference type="Pfam" id="PF13195">
    <property type="entry name" value="DUF4011"/>
    <property type="match status" value="1"/>
</dbReference>
<evidence type="ECO:0000259" key="3">
    <source>
        <dbReference type="Pfam" id="PF13086"/>
    </source>
</evidence>
<keyword evidence="6" id="KW-0547">Nucleotide-binding</keyword>
<feature type="domain" description="Restriction endonuclease type II-like" evidence="5">
    <location>
        <begin position="1866"/>
        <end position="1963"/>
    </location>
</feature>
<dbReference type="PANTHER" id="PTHR10887">
    <property type="entry name" value="DNA2/NAM7 HELICASE FAMILY"/>
    <property type="match status" value="1"/>
</dbReference>
<dbReference type="Gene3D" id="3.40.50.300">
    <property type="entry name" value="P-loop containing nucleotide triphosphate hydrolases"/>
    <property type="match status" value="3"/>
</dbReference>
<dbReference type="InterPro" id="IPR021754">
    <property type="entry name" value="DUF3320"/>
</dbReference>
<protein>
    <submittedName>
        <fullName evidence="6">DNA helicase</fullName>
    </submittedName>
</protein>
<dbReference type="InterPro" id="IPR027417">
    <property type="entry name" value="P-loop_NTPase"/>
</dbReference>
<feature type="region of interest" description="Disordered" evidence="1">
    <location>
        <begin position="380"/>
        <end position="400"/>
    </location>
</feature>
<dbReference type="FunFam" id="3.40.50.300:FF:002063">
    <property type="entry name" value="DNA helicase related protein"/>
    <property type="match status" value="1"/>
</dbReference>
<evidence type="ECO:0000259" key="4">
    <source>
        <dbReference type="Pfam" id="PF13087"/>
    </source>
</evidence>
<dbReference type="Pfam" id="PF18741">
    <property type="entry name" value="MTES_1575"/>
    <property type="match status" value="1"/>
</dbReference>
<dbReference type="SUPFAM" id="SSF52540">
    <property type="entry name" value="P-loop containing nucleoside triphosphate hydrolases"/>
    <property type="match status" value="2"/>
</dbReference>
<feature type="domain" description="DNA2/NAM7 helicase helicase" evidence="3">
    <location>
        <begin position="699"/>
        <end position="762"/>
    </location>
</feature>
<dbReference type="InterPro" id="IPR045055">
    <property type="entry name" value="DNA2/NAM7-like"/>
</dbReference>
<feature type="domain" description="DNA2/NAM7 helicase-like C-terminal" evidence="4">
    <location>
        <begin position="1621"/>
        <end position="1817"/>
    </location>
</feature>
<dbReference type="InterPro" id="IPR011335">
    <property type="entry name" value="Restrct_endonuc-II-like"/>
</dbReference>
<organism evidence="6 7">
    <name type="scientific">Xanthomonas citri pv. vignicola</name>
    <dbReference type="NCBI Taxonomy" id="473426"/>
    <lineage>
        <taxon>Bacteria</taxon>
        <taxon>Pseudomonadati</taxon>
        <taxon>Pseudomonadota</taxon>
        <taxon>Gammaproteobacteria</taxon>
        <taxon>Lysobacterales</taxon>
        <taxon>Lysobacteraceae</taxon>
        <taxon>Xanthomonas</taxon>
    </lineage>
</organism>
<evidence type="ECO:0000313" key="7">
    <source>
        <dbReference type="Proteomes" id="UP000198357"/>
    </source>
</evidence>
<dbReference type="Pfam" id="PF11784">
    <property type="entry name" value="DUF3320"/>
    <property type="match status" value="1"/>
</dbReference>
<dbReference type="Pfam" id="PF13086">
    <property type="entry name" value="AAA_11"/>
    <property type="match status" value="2"/>
</dbReference>
<dbReference type="InterPro" id="IPR025103">
    <property type="entry name" value="DUF4011"/>
</dbReference>
<dbReference type="EMBL" id="CP022263">
    <property type="protein sequence ID" value="ASK92237.1"/>
    <property type="molecule type" value="Genomic_DNA"/>
</dbReference>
<evidence type="ECO:0000313" key="6">
    <source>
        <dbReference type="EMBL" id="ASK92237.1"/>
    </source>
</evidence>
<dbReference type="Gene3D" id="3.40.960.10">
    <property type="entry name" value="VSR Endonuclease"/>
    <property type="match status" value="1"/>
</dbReference>
<dbReference type="PANTHER" id="PTHR10887:SF495">
    <property type="entry name" value="HELICASE SENATAXIN ISOFORM X1-RELATED"/>
    <property type="match status" value="1"/>
</dbReference>
<dbReference type="InterPro" id="IPR049468">
    <property type="entry name" value="Restrct_endonuc-II-like_dom"/>
</dbReference>
<dbReference type="CDD" id="cd18808">
    <property type="entry name" value="SF1_C_Upf1"/>
    <property type="match status" value="1"/>
</dbReference>
<dbReference type="Pfam" id="PF13087">
    <property type="entry name" value="AAA_12"/>
    <property type="match status" value="1"/>
</dbReference>
<dbReference type="InterPro" id="IPR041677">
    <property type="entry name" value="DNA2/NAM7_AAA_11"/>
</dbReference>
<dbReference type="SUPFAM" id="SSF52980">
    <property type="entry name" value="Restriction endonuclease-like"/>
    <property type="match status" value="1"/>
</dbReference>
<feature type="domain" description="DNA2/NAM7 helicase helicase" evidence="3">
    <location>
        <begin position="1553"/>
        <end position="1601"/>
    </location>
</feature>
<evidence type="ECO:0000259" key="5">
    <source>
        <dbReference type="Pfam" id="PF18741"/>
    </source>
</evidence>
<reference evidence="6 7" key="1">
    <citation type="submission" date="2017-06" db="EMBL/GenBank/DDBJ databases">
        <title>First complete genome sequences of Xanthomonas citri pv. vignicola strains CFBP 7111, CFBP 7112 and CFBP 7113 using long-read technology.</title>
        <authorList>
            <person name="Ruh M."/>
            <person name="Briand M."/>
            <person name="Bonneau S."/>
            <person name="Jacques M.A."/>
            <person name="Chen N.W.G."/>
        </authorList>
    </citation>
    <scope>NUCLEOTIDE SEQUENCE [LARGE SCALE GENOMIC DNA]</scope>
    <source>
        <strain evidence="6 7">CFBP7111</strain>
    </source>
</reference>
<keyword evidence="6" id="KW-0347">Helicase</keyword>
<accession>A0AB33CDP3</accession>
<dbReference type="GO" id="GO:0004386">
    <property type="term" value="F:helicase activity"/>
    <property type="evidence" value="ECO:0007669"/>
    <property type="project" value="UniProtKB-KW"/>
</dbReference>
<dbReference type="FunFam" id="3.40.50.300:FF:002475">
    <property type="entry name" value="DNA helicase related protein"/>
    <property type="match status" value="1"/>
</dbReference>
<dbReference type="InterPro" id="IPR041679">
    <property type="entry name" value="DNA2/NAM7-like_C"/>
</dbReference>
<feature type="domain" description="DUF3320" evidence="2">
    <location>
        <begin position="2072"/>
        <end position="2121"/>
    </location>
</feature>
<keyword evidence="6" id="KW-0378">Hydrolase</keyword>
<keyword evidence="6" id="KW-0067">ATP-binding</keyword>
<sequence length="2224" mass="245366">MLRGGGGTTGDSMDETQPQASAVAAELKIDVTLIAKLNLADFQNAVPLVRDLWLINETDQVHEQVELVLTSDPPFLKPRRWRIDALAAGSRYPIRDLDVNLDGGLLARLTEAETATVSLALRSVAADASNTALAQRDTHLELLPRNQWGGISHLPDLVAAFVQPNDPAVDRLLKRTAEVLRQNNRNPALDGYTGGAKRAWELASALWGATAGMQLDYALPPASFEQSGQKVRSPSQIESSGLGTCFDLTLLFCAALEQAGLNPLLVFTEGHAFAGVWLQSEEFSNTVVDDVTALRKRLRLKELVLFETTLITQRPTVPFSYATDRGAQQVDESQDAGFRLAVDIRRARLQRIKPLASAEAAVAAVSDSEATLSSPAVSVIEDAPDLPDSPPFKTEDASQLDPKDRLLRWQRKLLDLSLRNNLLNFKAGKKALKLEAPDPSTLEDLLASGQSLKLRPRPDLMDGADPRDQAIYEARERENVRRAHALEALQKREVFVGVPETELDSRLVDLFRSARTTLQEGGANTLYLALGFLSWTREDRDGQRYRAPLVLVPVSLQRKSARSGFTLSLHDDEPRFNPTLIEMLRQDFELNLGAVEGELPRDDAGLDVTAVWKAVGHAIKDIKGWEVTEDVVLSMFSFAKYLMWKDLAEHSEQLRENPVVRHLLDTPRDAYPPGAPFPQVRELDQHFDPKQVFCPLPADSSQLSAVLAASQGKDFVLIGPPGTGKSQTIANLIAQSLAQGRRVLFVSEKIAALDVVYRRLREIGLGEFCLELHSSKARKLDVLAQLQSAWSSSGQTDAEQWRAEAEKLKRLRDALNIYVERLHQRRRNGLSLFDAIGTVSAGHDIPTLPLAWLSADQHDHAGIDQLRSAVDRLEVNAQAIGHAALAQHPLALVGHRDWSPTWQQQLIAAARDVLPAAQATIESAHAFVQAIGLPSPTLTPETCEALLLLAQRLTLAAGHDWRFVLRPDARSLSQRLQEGAARVRRHAELNTLLSTPWPASVITACADGLALLTEHRQTHAELGEPWPVRITVQLNQALGLLAQLSEHHAALSVPYGKTIEQLDVAQLQQMWEQAEQTFWPKSWLGKRKVTTQLSSATTGGSQPDVANDLQHWNAIRALRQRIQAIDPGQQCADVWAGLDTQQDKVSTALRWQIALAAVLEGQAWEDDGFDAIAGGQCGATLQADLQRARRLRQLDQDIAAHASLETATDGLWAGHATQFNCLRAALDFLSDWRSHAQQGALDPHTLVEEGACGPTLARDHQTLRQRADMEQALAALDDLRESTAGLWKGLATNLDDLEQACQLREDLAAVLARLATTPEHISACKAPLHTLLGDANALLEPGGRIALAGARYVEKWEQLLPRREALATTGHFAEAAQTQWQSMSLDGLIEQSQSIVRAEHGLRSWCAWRQARDEALALGLATLVQGIKQGQVGPDQARRTFEANYARWWLNAVVDHEPVIRGFVSAEHEQRIRDFRELDERFTALTRDWLRARLCADLPSQDNVSRNSEWGLLRHEMGKKRAHLPLRELMAQIPEALTKLTPCLLMSPLSIAQYLQAGANAFDLVIFDEASQIPVWDAIGAIARGHQVVMVGDPKQLPPTSFFDRAESGLDDEDVEADLESILDECIGANLPTRNLNWHYRSRHESLIAFSNHAYYDGGLVTFPSPVTNDRAVSLQPVSGTYQKGGTRTNPAEAKALVADVVARLTAPGFRESGLTIGVVTFNAEQQKLIEDLLDEARRQDPRLEPYFAESELEPLFVKNLESVQGDERDLIYFSITYGPDPAGQLAMNFGPLNRQGGERRLNVAITRARHELRVFASFHAEQMDLARTQAIGVRDLKHFLEFAERGARALAEANRGSLGGFDSPFEQAVAAALARRGWHVQPQIGASSFRIDLGIVDPDAPGRYLAGVECDGATYHRSATARDRDKLREQVLRGLGWDIVRVWSTDWWIDPAGTLDRLDARLQAVLIAQREQRAEQAERDAEAESLAQAAIAQAIASVTKPDGEMAPPAQDADPIAPEVSATAPSQQVEEVFARQVSAEAAHANAEETTPPEASLYRITDPAEAVTGANPDRFFDGEYNDILLTMIAHVVDHEGPVLDALLARRIARAHGWLRTGGRIRERVFQIARPRYRTTDEEVGTFYWPEHLDPATEPPFREPADEDSVRAADEISIAELASLARAVIAQGTQGEGIYQAMARRLRLQQLRAASRARLENVVRSLRAEP</sequence>
<gene>
    <name evidence="6" type="ORF">XcvCFBP7111P_12635</name>
</gene>
<proteinExistence type="predicted"/>
<evidence type="ECO:0000259" key="2">
    <source>
        <dbReference type="Pfam" id="PF11784"/>
    </source>
</evidence>
<name>A0AB33CDP3_XANCI</name>
<dbReference type="InterPro" id="IPR047187">
    <property type="entry name" value="SF1_C_Upf1"/>
</dbReference>